<name>A0A9Q5C4U4_LACHE</name>
<accession>A0A9Q5C4U4</accession>
<gene>
    <name evidence="2" type="ORF">IMAU30003_00863</name>
</gene>
<dbReference type="InterPro" id="IPR027417">
    <property type="entry name" value="P-loop_NTPase"/>
</dbReference>
<feature type="domain" description="ATPase" evidence="1">
    <location>
        <begin position="3"/>
        <end position="48"/>
    </location>
</feature>
<dbReference type="Pfam" id="PF01637">
    <property type="entry name" value="ATPase_2"/>
    <property type="match status" value="1"/>
</dbReference>
<dbReference type="PANTHER" id="PTHR34704:SF1">
    <property type="entry name" value="ATPASE"/>
    <property type="match status" value="1"/>
</dbReference>
<dbReference type="EMBL" id="WCHB01000021">
    <property type="protein sequence ID" value="NRO34624.1"/>
    <property type="molecule type" value="Genomic_DNA"/>
</dbReference>
<organism evidence="2 3">
    <name type="scientific">Lactobacillus helveticus</name>
    <name type="common">Lactobacillus suntoryeus</name>
    <dbReference type="NCBI Taxonomy" id="1587"/>
    <lineage>
        <taxon>Bacteria</taxon>
        <taxon>Bacillati</taxon>
        <taxon>Bacillota</taxon>
        <taxon>Bacilli</taxon>
        <taxon>Lactobacillales</taxon>
        <taxon>Lactobacillaceae</taxon>
        <taxon>Lactobacillus</taxon>
    </lineage>
</organism>
<evidence type="ECO:0000313" key="2">
    <source>
        <dbReference type="EMBL" id="NRO34624.1"/>
    </source>
</evidence>
<reference evidence="2" key="1">
    <citation type="submission" date="2019-09" db="EMBL/GenBank/DDBJ databases">
        <title>Comparative genomic analysis of Lactobacillus helveticus.</title>
        <authorList>
            <person name="Zhang H."/>
            <person name="Chen Y."/>
            <person name="Zhong Z."/>
        </authorList>
    </citation>
    <scope>NUCLEOTIDE SEQUENCE</scope>
    <source>
        <strain evidence="2">IMAU30003</strain>
    </source>
</reference>
<sequence>MKFVGRKKELASLYQHYETNKFQFAVIYGRRRIGKTALINEFFKDKKAIYFTAI</sequence>
<proteinExistence type="predicted"/>
<dbReference type="SUPFAM" id="SSF52540">
    <property type="entry name" value="P-loop containing nucleoside triphosphate hydrolases"/>
    <property type="match status" value="1"/>
</dbReference>
<protein>
    <recommendedName>
        <fullName evidence="1">ATPase domain-containing protein</fullName>
    </recommendedName>
</protein>
<evidence type="ECO:0000259" key="1">
    <source>
        <dbReference type="Pfam" id="PF01637"/>
    </source>
</evidence>
<comment type="caution">
    <text evidence="2">The sequence shown here is derived from an EMBL/GenBank/DDBJ whole genome shotgun (WGS) entry which is preliminary data.</text>
</comment>
<evidence type="ECO:0000313" key="3">
    <source>
        <dbReference type="Proteomes" id="UP000651333"/>
    </source>
</evidence>
<dbReference type="Gene3D" id="3.40.50.300">
    <property type="entry name" value="P-loop containing nucleotide triphosphate hydrolases"/>
    <property type="match status" value="1"/>
</dbReference>
<dbReference type="AlphaFoldDB" id="A0A9Q5C4U4"/>
<dbReference type="Proteomes" id="UP000651333">
    <property type="component" value="Unassembled WGS sequence"/>
</dbReference>
<dbReference type="PANTHER" id="PTHR34704">
    <property type="entry name" value="ATPASE"/>
    <property type="match status" value="1"/>
</dbReference>
<dbReference type="GO" id="GO:0005524">
    <property type="term" value="F:ATP binding"/>
    <property type="evidence" value="ECO:0007669"/>
    <property type="project" value="InterPro"/>
</dbReference>
<dbReference type="InterPro" id="IPR011579">
    <property type="entry name" value="ATPase_dom"/>
</dbReference>